<evidence type="ECO:0000313" key="11">
    <source>
        <dbReference type="EMBL" id="EYB87468.1"/>
    </source>
</evidence>
<name>A0A016S9V4_9BILA</name>
<evidence type="ECO:0000256" key="6">
    <source>
        <dbReference type="ARBA" id="ARBA00023136"/>
    </source>
</evidence>
<evidence type="ECO:0000313" key="12">
    <source>
        <dbReference type="Proteomes" id="UP000024635"/>
    </source>
</evidence>
<evidence type="ECO:0000256" key="3">
    <source>
        <dbReference type="ARBA" id="ARBA00022692"/>
    </source>
</evidence>
<evidence type="ECO:0000256" key="5">
    <source>
        <dbReference type="ARBA" id="ARBA00023065"/>
    </source>
</evidence>
<dbReference type="SUPFAM" id="SSF81324">
    <property type="entry name" value="Voltage-gated potassium channels"/>
    <property type="match status" value="2"/>
</dbReference>
<keyword evidence="3 8" id="KW-0812">Transmembrane</keyword>
<protein>
    <recommendedName>
        <fullName evidence="10">Potassium channel domain-containing protein</fullName>
    </recommendedName>
</protein>
<dbReference type="Proteomes" id="UP000024635">
    <property type="component" value="Unassembled WGS sequence"/>
</dbReference>
<accession>A0A016S9V4</accession>
<dbReference type="EMBL" id="JARK01001598">
    <property type="protein sequence ID" value="EYB87468.1"/>
    <property type="molecule type" value="Genomic_DNA"/>
</dbReference>
<dbReference type="PANTHER" id="PTHR11003:SF334">
    <property type="entry name" value="FI03418P"/>
    <property type="match status" value="1"/>
</dbReference>
<sequence>MSTHLLISLSYQRLPVYRPLIRKCVCTSFMNPRLLPCLPLRLDLITQKSMNERERRHSTRSLPRQKRVSSCEQLKCDSGTEAGSNLNAACVSTSSSVQSIPEYSRVSSMTSPVGDYSVTVMMDKGSVLRRAAWFLSNHEKSSTDQPDPERPRGFASVGRTIQRTGSQLRKTRLFHLFYILVLPIYTVIGAWIFKTLDGEHDDRLIEEFKHRCDLSRNATLTEIKSLCESGDDCFNLMRIYLEEVERCYKNWHLVNRTITHSMNDFTNALVYAFSVYTTIGYGNMAADTTQCRVATIIYGAFGIPLFFAFVKEEGNLFRNVFIFIYNRISKWRRKHCGCRYGPEKGEGEDLAPPPAKENGTANNVLHRPLLDEDIQTKKARFARKYSTTSLLGQKSLLDEQRRVFIAGVLFFVLYILLSSLLFSISTEFDYFTSVYFLFNSVALIGFGDVFPQEPRTILVNAVFIVFGVVLFSMCYFILQEEIRNKAFEASRKARISISKYSHTILQHASRGAWSRRNSPLLDASPESAFERLRKRRQSAPALTLTVPSEISREV</sequence>
<keyword evidence="5 8" id="KW-0406">Ion transport</keyword>
<evidence type="ECO:0000256" key="4">
    <source>
        <dbReference type="ARBA" id="ARBA00022989"/>
    </source>
</evidence>
<dbReference type="GO" id="GO:0030322">
    <property type="term" value="P:stabilization of membrane potential"/>
    <property type="evidence" value="ECO:0007669"/>
    <property type="project" value="TreeGrafter"/>
</dbReference>
<evidence type="ECO:0000256" key="9">
    <source>
        <dbReference type="SAM" id="Phobius"/>
    </source>
</evidence>
<reference evidence="12" key="1">
    <citation type="journal article" date="2015" name="Nat. Genet.">
        <title>The genome and transcriptome of the zoonotic hookworm Ancylostoma ceylanicum identify infection-specific gene families.</title>
        <authorList>
            <person name="Schwarz E.M."/>
            <person name="Hu Y."/>
            <person name="Antoshechkin I."/>
            <person name="Miller M.M."/>
            <person name="Sternberg P.W."/>
            <person name="Aroian R.V."/>
        </authorList>
    </citation>
    <scope>NUCLEOTIDE SEQUENCE</scope>
    <source>
        <strain evidence="12">HY135</strain>
    </source>
</reference>
<keyword evidence="6 9" id="KW-0472">Membrane</keyword>
<dbReference type="InterPro" id="IPR013099">
    <property type="entry name" value="K_chnl_dom"/>
</dbReference>
<proteinExistence type="inferred from homology"/>
<keyword evidence="4 9" id="KW-1133">Transmembrane helix</keyword>
<dbReference type="InterPro" id="IPR003280">
    <property type="entry name" value="2pore_dom_K_chnl"/>
</dbReference>
<comment type="similarity">
    <text evidence="8">Belongs to the two pore domain potassium channel (TC 1.A.1.8) family.</text>
</comment>
<organism evidence="11 12">
    <name type="scientific">Ancylostoma ceylanicum</name>
    <dbReference type="NCBI Taxonomy" id="53326"/>
    <lineage>
        <taxon>Eukaryota</taxon>
        <taxon>Metazoa</taxon>
        <taxon>Ecdysozoa</taxon>
        <taxon>Nematoda</taxon>
        <taxon>Chromadorea</taxon>
        <taxon>Rhabditida</taxon>
        <taxon>Rhabditina</taxon>
        <taxon>Rhabditomorpha</taxon>
        <taxon>Strongyloidea</taxon>
        <taxon>Ancylostomatidae</taxon>
        <taxon>Ancylostomatinae</taxon>
        <taxon>Ancylostoma</taxon>
    </lineage>
</organism>
<feature type="transmembrane region" description="Helical" evidence="9">
    <location>
        <begin position="457"/>
        <end position="478"/>
    </location>
</feature>
<dbReference type="GO" id="GO:0005886">
    <property type="term" value="C:plasma membrane"/>
    <property type="evidence" value="ECO:0007669"/>
    <property type="project" value="TreeGrafter"/>
</dbReference>
<dbReference type="OrthoDB" id="297496at2759"/>
<feature type="transmembrane region" description="Helical" evidence="9">
    <location>
        <begin position="403"/>
        <end position="424"/>
    </location>
</feature>
<gene>
    <name evidence="11" type="primary">Acey_s0262.g574</name>
    <name evidence="11" type="ORF">Y032_0262g574</name>
</gene>
<evidence type="ECO:0000256" key="1">
    <source>
        <dbReference type="ARBA" id="ARBA00004141"/>
    </source>
</evidence>
<dbReference type="PANTHER" id="PTHR11003">
    <property type="entry name" value="POTASSIUM CHANNEL, SUBFAMILY K"/>
    <property type="match status" value="1"/>
</dbReference>
<comment type="caution">
    <text evidence="11">The sequence shown here is derived from an EMBL/GenBank/DDBJ whole genome shotgun (WGS) entry which is preliminary data.</text>
</comment>
<comment type="subcellular location">
    <subcellularLocation>
        <location evidence="1">Membrane</location>
        <topology evidence="1">Multi-pass membrane protein</topology>
    </subcellularLocation>
</comment>
<evidence type="ECO:0000256" key="8">
    <source>
        <dbReference type="RuleBase" id="RU003857"/>
    </source>
</evidence>
<feature type="domain" description="Potassium channel" evidence="10">
    <location>
        <begin position="410"/>
        <end position="482"/>
    </location>
</feature>
<dbReference type="GO" id="GO:0015271">
    <property type="term" value="F:outward rectifier potassium channel activity"/>
    <property type="evidence" value="ECO:0007669"/>
    <property type="project" value="TreeGrafter"/>
</dbReference>
<keyword evidence="12" id="KW-1185">Reference proteome</keyword>
<feature type="transmembrane region" description="Helical" evidence="9">
    <location>
        <begin position="173"/>
        <end position="193"/>
    </location>
</feature>
<dbReference type="Gene3D" id="1.10.287.70">
    <property type="match status" value="1"/>
</dbReference>
<keyword evidence="2 8" id="KW-0813">Transport</keyword>
<evidence type="ECO:0000259" key="10">
    <source>
        <dbReference type="Pfam" id="PF07885"/>
    </source>
</evidence>
<dbReference type="PRINTS" id="PR01333">
    <property type="entry name" value="2POREKCHANEL"/>
</dbReference>
<dbReference type="Pfam" id="PF07885">
    <property type="entry name" value="Ion_trans_2"/>
    <property type="match status" value="2"/>
</dbReference>
<dbReference type="AlphaFoldDB" id="A0A016S9V4"/>
<evidence type="ECO:0000256" key="7">
    <source>
        <dbReference type="ARBA" id="ARBA00023303"/>
    </source>
</evidence>
<feature type="domain" description="Potassium channel" evidence="10">
    <location>
        <begin position="260"/>
        <end position="317"/>
    </location>
</feature>
<evidence type="ECO:0000256" key="2">
    <source>
        <dbReference type="ARBA" id="ARBA00022448"/>
    </source>
</evidence>
<dbReference type="GO" id="GO:0022841">
    <property type="term" value="F:potassium ion leak channel activity"/>
    <property type="evidence" value="ECO:0007669"/>
    <property type="project" value="TreeGrafter"/>
</dbReference>
<feature type="transmembrane region" description="Helical" evidence="9">
    <location>
        <begin position="293"/>
        <end position="310"/>
    </location>
</feature>
<keyword evidence="7 8" id="KW-0407">Ion channel</keyword>